<accession>A0ABD3WRZ4</accession>
<feature type="region of interest" description="Disordered" evidence="1">
    <location>
        <begin position="173"/>
        <end position="233"/>
    </location>
</feature>
<proteinExistence type="predicted"/>
<organism evidence="2 3">
    <name type="scientific">Sinanodonta woodiana</name>
    <name type="common">Chinese pond mussel</name>
    <name type="synonym">Anodonta woodiana</name>
    <dbReference type="NCBI Taxonomy" id="1069815"/>
    <lineage>
        <taxon>Eukaryota</taxon>
        <taxon>Metazoa</taxon>
        <taxon>Spiralia</taxon>
        <taxon>Lophotrochozoa</taxon>
        <taxon>Mollusca</taxon>
        <taxon>Bivalvia</taxon>
        <taxon>Autobranchia</taxon>
        <taxon>Heteroconchia</taxon>
        <taxon>Palaeoheterodonta</taxon>
        <taxon>Unionida</taxon>
        <taxon>Unionoidea</taxon>
        <taxon>Unionidae</taxon>
        <taxon>Unioninae</taxon>
        <taxon>Sinanodonta</taxon>
    </lineage>
</organism>
<dbReference type="Proteomes" id="UP001634394">
    <property type="component" value="Unassembled WGS sequence"/>
</dbReference>
<evidence type="ECO:0000313" key="3">
    <source>
        <dbReference type="Proteomes" id="UP001634394"/>
    </source>
</evidence>
<dbReference type="AlphaFoldDB" id="A0ABD3WRZ4"/>
<name>A0ABD3WRZ4_SINWO</name>
<sequence>MGTSRVCTDSLDLKRYFITPTSCPQPSVLPANQDACPVPTLDGVYADSNLHVNNDELNIRAYMITTSFNKRHRLPLIKMFSPERIHPEDKYFGCSTTNLLYCANSRETSCGSLVKQQVMPVCNKDLNNVKQPKCKDMGNEHRLLVSKENTKYWFKDKALNSFEELDDEQNTLCTSKTVEQNGTQDPPSRRKMGINKKSKKISRGKTRKNFADDTSTRSVVGHETHEKGESSCPAALQMKKARTRNQNKDFNTDRTILTDFSTSLNYHDPDHSFIVRCETLTKKTRICIDTIYINNFTGCERFQKKGIVSETKLSSNFSSLRLCELRPNDTTKRPVMGKTAKFASMDSRSLDVLKEIKRKVHVKYGDKKRRRVKTNGILTSAVVCRSKVTNGNLTSTHKSCTTVTDSILKSTVVSSPTRQYGDLNSTAVVSILAMKDKCAVFRFIRMCKKMLRFKKKKKPHKKKELH</sequence>
<dbReference type="EMBL" id="JBJQND010000005">
    <property type="protein sequence ID" value="KAL3876755.1"/>
    <property type="molecule type" value="Genomic_DNA"/>
</dbReference>
<reference evidence="2 3" key="1">
    <citation type="submission" date="2024-11" db="EMBL/GenBank/DDBJ databases">
        <title>Chromosome-level genome assembly of the freshwater bivalve Anodonta woodiana.</title>
        <authorList>
            <person name="Chen X."/>
        </authorList>
    </citation>
    <scope>NUCLEOTIDE SEQUENCE [LARGE SCALE GENOMIC DNA]</scope>
    <source>
        <strain evidence="2">MN2024</strain>
        <tissue evidence="2">Gills</tissue>
    </source>
</reference>
<comment type="caution">
    <text evidence="2">The sequence shown here is derived from an EMBL/GenBank/DDBJ whole genome shotgun (WGS) entry which is preliminary data.</text>
</comment>
<feature type="compositionally biased region" description="Basic residues" evidence="1">
    <location>
        <begin position="189"/>
        <end position="208"/>
    </location>
</feature>
<evidence type="ECO:0000256" key="1">
    <source>
        <dbReference type="SAM" id="MobiDB-lite"/>
    </source>
</evidence>
<gene>
    <name evidence="2" type="ORF">ACJMK2_034551</name>
</gene>
<protein>
    <submittedName>
        <fullName evidence="2">Uncharacterized protein</fullName>
    </submittedName>
</protein>
<keyword evidence="3" id="KW-1185">Reference proteome</keyword>
<feature type="compositionally biased region" description="Polar residues" evidence="1">
    <location>
        <begin position="173"/>
        <end position="186"/>
    </location>
</feature>
<evidence type="ECO:0000313" key="2">
    <source>
        <dbReference type="EMBL" id="KAL3876755.1"/>
    </source>
</evidence>
<feature type="compositionally biased region" description="Basic and acidic residues" evidence="1">
    <location>
        <begin position="209"/>
        <end position="229"/>
    </location>
</feature>